<evidence type="ECO:0000313" key="3">
    <source>
        <dbReference type="Proteomes" id="UP000649739"/>
    </source>
</evidence>
<dbReference type="EMBL" id="BMQB01000003">
    <property type="protein sequence ID" value="GGJ87383.1"/>
    <property type="molecule type" value="Genomic_DNA"/>
</dbReference>
<name>A0A8J3B9K6_9ACTN</name>
<comment type="caution">
    <text evidence="2">The sequence shown here is derived from an EMBL/GenBank/DDBJ whole genome shotgun (WGS) entry which is preliminary data.</text>
</comment>
<keyword evidence="1" id="KW-1133">Transmembrane helix</keyword>
<dbReference type="AlphaFoldDB" id="A0A8J3B9K6"/>
<keyword evidence="3" id="KW-1185">Reference proteome</keyword>
<reference evidence="2" key="2">
    <citation type="submission" date="2020-09" db="EMBL/GenBank/DDBJ databases">
        <authorList>
            <person name="Sun Q."/>
            <person name="Ohkuma M."/>
        </authorList>
    </citation>
    <scope>NUCLEOTIDE SEQUENCE</scope>
    <source>
        <strain evidence="2">JCM 3090</strain>
    </source>
</reference>
<feature type="transmembrane region" description="Helical" evidence="1">
    <location>
        <begin position="27"/>
        <end position="48"/>
    </location>
</feature>
<keyword evidence="1" id="KW-0812">Transmembrane</keyword>
<organism evidence="2 3">
    <name type="scientific">Pilimelia anulata</name>
    <dbReference type="NCBI Taxonomy" id="53371"/>
    <lineage>
        <taxon>Bacteria</taxon>
        <taxon>Bacillati</taxon>
        <taxon>Actinomycetota</taxon>
        <taxon>Actinomycetes</taxon>
        <taxon>Micromonosporales</taxon>
        <taxon>Micromonosporaceae</taxon>
        <taxon>Pilimelia</taxon>
    </lineage>
</organism>
<reference evidence="2" key="1">
    <citation type="journal article" date="2014" name="Int. J. Syst. Evol. Microbiol.">
        <title>Complete genome sequence of Corynebacterium casei LMG S-19264T (=DSM 44701T), isolated from a smear-ripened cheese.</title>
        <authorList>
            <consortium name="US DOE Joint Genome Institute (JGI-PGF)"/>
            <person name="Walter F."/>
            <person name="Albersmeier A."/>
            <person name="Kalinowski J."/>
            <person name="Ruckert C."/>
        </authorList>
    </citation>
    <scope>NUCLEOTIDE SEQUENCE</scope>
    <source>
        <strain evidence="2">JCM 3090</strain>
    </source>
</reference>
<dbReference type="Proteomes" id="UP000649739">
    <property type="component" value="Unassembled WGS sequence"/>
</dbReference>
<sequence length="228" mass="22809">MNAAPRRPGPRRSGRAGGDAGATLAEVVVSMGITTVVLTLVAAGLVLISRSISRTEGLVDAQERTGLAFTRLDSDVRYAADIADPAVVGGAPTVTYLVTVGAAGPQCRQLRLAGDRLERRAWPQGRPAAGGWSLVAARVAAAPPPPTSAPADPAAAQAAAAAAATGRTAGPFTRYPAAVGGGYQRLELRVRAQDGPDSAARETAVTFTAWNSADGVTGADACAAAAAG</sequence>
<gene>
    <name evidence="2" type="ORF">GCM10010123_16230</name>
</gene>
<evidence type="ECO:0000256" key="1">
    <source>
        <dbReference type="SAM" id="Phobius"/>
    </source>
</evidence>
<protein>
    <submittedName>
        <fullName evidence="2">Uncharacterized protein</fullName>
    </submittedName>
</protein>
<accession>A0A8J3B9K6</accession>
<dbReference type="RefSeq" id="WP_189169463.1">
    <property type="nucleotide sequence ID" value="NZ_BMQB01000003.1"/>
</dbReference>
<evidence type="ECO:0000313" key="2">
    <source>
        <dbReference type="EMBL" id="GGJ87383.1"/>
    </source>
</evidence>
<proteinExistence type="predicted"/>
<keyword evidence="1" id="KW-0472">Membrane</keyword>